<feature type="domain" description="Aminotransferase class I/classII large" evidence="2">
    <location>
        <begin position="66"/>
        <end position="227"/>
    </location>
</feature>
<sequence length="391" mass="43061">MISTRGKGWANFYFAHGNLNNYHATNSPTGPVNFLFAENWLVHEDLTEFINTHNKFDSQLCSYGEGYTGTVRLRAAMAKHLNAHFKPAKKIDSEEITFAAGVTALNEASALLTCNPDNQEGILLGGPVYGAFSRDLTMRTGAILEYVDVGDTEQFSPDCVAAYEAGFEAVKARGVNIKALIICNPHNPTGRCYSRETLVGLMRLCASKGIHLISDEIYALSVFRRDDGPSEEFVSALSIDPTGIIDPAQVQVLYGMSKFSMDLAAKFLDDQEYVTKFLEKSQSLLLRNRLIAEELLDQAGVGYHKKGNAGLFIWLDLAPFLPVGETNGDGWEAEKLLSQRFAQAGVTMSTGGQYHAPKPGGFRLVYSFPEDALREGIRRYASTFKGLELVR</sequence>
<dbReference type="InterPro" id="IPR015424">
    <property type="entry name" value="PyrdxlP-dep_Trfase"/>
</dbReference>
<reference evidence="3 4" key="1">
    <citation type="journal article" date="2024" name="Front Chem Biol">
        <title>Unveiling the potential of Daldinia eschscholtzii MFLUCC 19-0629 through bioactivity and bioinformatics studies for enhanced sustainable agriculture production.</title>
        <authorList>
            <person name="Brooks S."/>
            <person name="Weaver J.A."/>
            <person name="Klomchit A."/>
            <person name="Alharthi S.A."/>
            <person name="Onlamun T."/>
            <person name="Nurani R."/>
            <person name="Vong T.K."/>
            <person name="Alberti F."/>
            <person name="Greco C."/>
        </authorList>
    </citation>
    <scope>NUCLEOTIDE SEQUENCE [LARGE SCALE GENOMIC DNA]</scope>
    <source>
        <strain evidence="3">MFLUCC 19-0629</strain>
    </source>
</reference>
<dbReference type="Gene3D" id="3.90.1150.10">
    <property type="entry name" value="Aspartate Aminotransferase, domain 1"/>
    <property type="match status" value="1"/>
</dbReference>
<dbReference type="GO" id="GO:0008483">
    <property type="term" value="F:transaminase activity"/>
    <property type="evidence" value="ECO:0007669"/>
    <property type="project" value="TreeGrafter"/>
</dbReference>
<dbReference type="SUPFAM" id="SSF53383">
    <property type="entry name" value="PLP-dependent transferases"/>
    <property type="match status" value="1"/>
</dbReference>
<dbReference type="GO" id="GO:0030170">
    <property type="term" value="F:pyridoxal phosphate binding"/>
    <property type="evidence" value="ECO:0007669"/>
    <property type="project" value="InterPro"/>
</dbReference>
<gene>
    <name evidence="3" type="ORF">Daesc_005625</name>
</gene>
<dbReference type="Pfam" id="PF00155">
    <property type="entry name" value="Aminotran_1_2"/>
    <property type="match status" value="1"/>
</dbReference>
<dbReference type="GO" id="GO:0006520">
    <property type="term" value="P:amino acid metabolic process"/>
    <property type="evidence" value="ECO:0007669"/>
    <property type="project" value="TreeGrafter"/>
</dbReference>
<dbReference type="Proteomes" id="UP001369815">
    <property type="component" value="Unassembled WGS sequence"/>
</dbReference>
<accession>A0AAX6MMB4</accession>
<dbReference type="CDD" id="cd00609">
    <property type="entry name" value="AAT_like"/>
    <property type="match status" value="1"/>
</dbReference>
<proteinExistence type="predicted"/>
<protein>
    <recommendedName>
        <fullName evidence="2">Aminotransferase class I/classII large domain-containing protein</fullName>
    </recommendedName>
</protein>
<dbReference type="InterPro" id="IPR004839">
    <property type="entry name" value="Aminotransferase_I/II_large"/>
</dbReference>
<comment type="caution">
    <text evidence="3">The sequence shown here is derived from an EMBL/GenBank/DDBJ whole genome shotgun (WGS) entry which is preliminary data.</text>
</comment>
<dbReference type="InterPro" id="IPR015422">
    <property type="entry name" value="PyrdxlP-dep_Trfase_small"/>
</dbReference>
<dbReference type="PANTHER" id="PTHR43795:SF39">
    <property type="entry name" value="AMINOTRANSFERASE CLASS I_CLASSII DOMAIN-CONTAINING PROTEIN"/>
    <property type="match status" value="1"/>
</dbReference>
<evidence type="ECO:0000259" key="2">
    <source>
        <dbReference type="Pfam" id="PF00155"/>
    </source>
</evidence>
<dbReference type="InterPro" id="IPR050478">
    <property type="entry name" value="Ethylene_sulfur-biosynth"/>
</dbReference>
<keyword evidence="1" id="KW-0663">Pyridoxal phosphate</keyword>
<keyword evidence="4" id="KW-1185">Reference proteome</keyword>
<evidence type="ECO:0000313" key="3">
    <source>
        <dbReference type="EMBL" id="KAK6953322.1"/>
    </source>
</evidence>
<dbReference type="InterPro" id="IPR015421">
    <property type="entry name" value="PyrdxlP-dep_Trfase_major"/>
</dbReference>
<name>A0AAX6MMB4_9PEZI</name>
<evidence type="ECO:0000313" key="4">
    <source>
        <dbReference type="Proteomes" id="UP001369815"/>
    </source>
</evidence>
<dbReference type="PANTHER" id="PTHR43795">
    <property type="entry name" value="BIFUNCTIONAL ASPARTATE AMINOTRANSFERASE AND GLUTAMATE/ASPARTATE-PREPHENATE AMINOTRANSFERASE-RELATED"/>
    <property type="match status" value="1"/>
</dbReference>
<evidence type="ECO:0000256" key="1">
    <source>
        <dbReference type="ARBA" id="ARBA00022898"/>
    </source>
</evidence>
<organism evidence="3 4">
    <name type="scientific">Daldinia eschscholtzii</name>
    <dbReference type="NCBI Taxonomy" id="292717"/>
    <lineage>
        <taxon>Eukaryota</taxon>
        <taxon>Fungi</taxon>
        <taxon>Dikarya</taxon>
        <taxon>Ascomycota</taxon>
        <taxon>Pezizomycotina</taxon>
        <taxon>Sordariomycetes</taxon>
        <taxon>Xylariomycetidae</taxon>
        <taxon>Xylariales</taxon>
        <taxon>Hypoxylaceae</taxon>
        <taxon>Daldinia</taxon>
    </lineage>
</organism>
<dbReference type="Gene3D" id="3.40.640.10">
    <property type="entry name" value="Type I PLP-dependent aspartate aminotransferase-like (Major domain)"/>
    <property type="match status" value="1"/>
</dbReference>
<dbReference type="EMBL" id="JBANMG010000005">
    <property type="protein sequence ID" value="KAK6953322.1"/>
    <property type="molecule type" value="Genomic_DNA"/>
</dbReference>
<dbReference type="AlphaFoldDB" id="A0AAX6MMB4"/>
<dbReference type="PRINTS" id="PR00753">
    <property type="entry name" value="ACCSYNTHASE"/>
</dbReference>